<comment type="caution">
    <text evidence="7">The sequence shown here is derived from an EMBL/GenBank/DDBJ whole genome shotgun (WGS) entry which is preliminary data.</text>
</comment>
<feature type="region of interest" description="Disordered" evidence="5">
    <location>
        <begin position="177"/>
        <end position="214"/>
    </location>
</feature>
<dbReference type="Pfam" id="PF07524">
    <property type="entry name" value="Bromo_TP"/>
    <property type="match status" value="1"/>
</dbReference>
<dbReference type="GO" id="GO:0046982">
    <property type="term" value="F:protein heterodimerization activity"/>
    <property type="evidence" value="ECO:0007669"/>
    <property type="project" value="InterPro"/>
</dbReference>
<keyword evidence="8" id="KW-1185">Reference proteome</keyword>
<accession>A0A8H8S6H4</accession>
<protein>
    <submittedName>
        <fullName evidence="7">Transcription initiation factor TFIID subunit</fullName>
    </submittedName>
</protein>
<dbReference type="SMART" id="SM00576">
    <property type="entry name" value="BTP"/>
    <property type="match status" value="1"/>
</dbReference>
<evidence type="ECO:0000313" key="7">
    <source>
        <dbReference type="EMBL" id="TVY46416.1"/>
    </source>
</evidence>
<reference evidence="7 8" key="1">
    <citation type="submission" date="2018-05" db="EMBL/GenBank/DDBJ databases">
        <title>Genome sequencing and assembly of the regulated plant pathogen Lachnellula willkommii and related sister species for the development of diagnostic species identification markers.</title>
        <authorList>
            <person name="Giroux E."/>
            <person name="Bilodeau G."/>
        </authorList>
    </citation>
    <scope>NUCLEOTIDE SEQUENCE [LARGE SCALE GENOMIC DNA]</scope>
    <source>
        <strain evidence="7 8">CBS 160.35</strain>
    </source>
</reference>
<evidence type="ECO:0000256" key="2">
    <source>
        <dbReference type="ARBA" id="ARBA00023015"/>
    </source>
</evidence>
<comment type="subcellular location">
    <subcellularLocation>
        <location evidence="1">Nucleus</location>
    </subcellularLocation>
</comment>
<dbReference type="InterPro" id="IPR006565">
    <property type="entry name" value="BTP"/>
</dbReference>
<name>A0A8H8S6H4_9HELO</name>
<keyword evidence="2" id="KW-0805">Transcription regulation</keyword>
<dbReference type="EMBL" id="QGMI01000149">
    <property type="protein sequence ID" value="TVY46416.1"/>
    <property type="molecule type" value="Genomic_DNA"/>
</dbReference>
<dbReference type="InterPro" id="IPR009072">
    <property type="entry name" value="Histone-fold"/>
</dbReference>
<proteinExistence type="predicted"/>
<dbReference type="Proteomes" id="UP000443090">
    <property type="component" value="Unassembled WGS sequence"/>
</dbReference>
<evidence type="ECO:0000256" key="5">
    <source>
        <dbReference type="SAM" id="MobiDB-lite"/>
    </source>
</evidence>
<evidence type="ECO:0000256" key="3">
    <source>
        <dbReference type="ARBA" id="ARBA00023163"/>
    </source>
</evidence>
<dbReference type="Gene3D" id="1.10.20.10">
    <property type="entry name" value="Histone, subunit A"/>
    <property type="match status" value="1"/>
</dbReference>
<gene>
    <name evidence="7" type="primary">TAF3</name>
    <name evidence="7" type="ORF">LOCC1_G003776</name>
</gene>
<feature type="region of interest" description="Disordered" evidence="5">
    <location>
        <begin position="137"/>
        <end position="156"/>
    </location>
</feature>
<feature type="domain" description="Bromodomain associated" evidence="6">
    <location>
        <begin position="5"/>
        <end position="86"/>
    </location>
</feature>
<dbReference type="OrthoDB" id="5402929at2759"/>
<keyword evidence="3" id="KW-0804">Transcription</keyword>
<evidence type="ECO:0000256" key="4">
    <source>
        <dbReference type="ARBA" id="ARBA00023242"/>
    </source>
</evidence>
<keyword evidence="4" id="KW-0539">Nucleus</keyword>
<organism evidence="7 8">
    <name type="scientific">Lachnellula occidentalis</name>
    <dbReference type="NCBI Taxonomy" id="215460"/>
    <lineage>
        <taxon>Eukaryota</taxon>
        <taxon>Fungi</taxon>
        <taxon>Dikarya</taxon>
        <taxon>Ascomycota</taxon>
        <taxon>Pezizomycotina</taxon>
        <taxon>Leotiomycetes</taxon>
        <taxon>Helotiales</taxon>
        <taxon>Lachnaceae</taxon>
        <taxon>Lachnellula</taxon>
    </lineage>
</organism>
<evidence type="ECO:0000259" key="6">
    <source>
        <dbReference type="SMART" id="SM00576"/>
    </source>
</evidence>
<feature type="compositionally biased region" description="Low complexity" evidence="5">
    <location>
        <begin position="191"/>
        <end position="205"/>
    </location>
</feature>
<sequence>MTTPQALHHSLLRPCILHMLRAAGYHSTRPSVLDTLTDLAARYMFLLAQATANHAALNQMEPELALEISVQDVRMALQNCGALIPEKPMVEQEFDGEEDTRGMDAFLAWVQGPGNRDIRRVALEGDSEKQDYLAALKKKHNTTTEGDTRYNGTILGRPAEPRAVKVEGGDISSIKEWAERLKKPKPRKDTSNLSSRRPSSALSSLGDDMDDMEF</sequence>
<dbReference type="GO" id="GO:0005634">
    <property type="term" value="C:nucleus"/>
    <property type="evidence" value="ECO:0007669"/>
    <property type="project" value="UniProtKB-SubCell"/>
</dbReference>
<evidence type="ECO:0000256" key="1">
    <source>
        <dbReference type="ARBA" id="ARBA00004123"/>
    </source>
</evidence>
<dbReference type="AlphaFoldDB" id="A0A8H8S6H4"/>
<dbReference type="CDD" id="cd00076">
    <property type="entry name" value="HFD_SF"/>
    <property type="match status" value="1"/>
</dbReference>
<evidence type="ECO:0000313" key="8">
    <source>
        <dbReference type="Proteomes" id="UP000443090"/>
    </source>
</evidence>